<dbReference type="AlphaFoldDB" id="B4J1C7"/>
<accession>B4J1C7</accession>
<evidence type="ECO:0000313" key="2">
    <source>
        <dbReference type="EMBL" id="EDV95818.1"/>
    </source>
</evidence>
<name>B4J1C7_DROGR</name>
<reference evidence="2 3" key="1">
    <citation type="journal article" date="2007" name="Nature">
        <title>Evolution of genes and genomes on the Drosophila phylogeny.</title>
        <authorList>
            <consortium name="Drosophila 12 Genomes Consortium"/>
            <person name="Clark A.G."/>
            <person name="Eisen M.B."/>
            <person name="Smith D.R."/>
            <person name="Bergman C.M."/>
            <person name="Oliver B."/>
            <person name="Markow T.A."/>
            <person name="Kaufman T.C."/>
            <person name="Kellis M."/>
            <person name="Gelbart W."/>
            <person name="Iyer V.N."/>
            <person name="Pollard D.A."/>
            <person name="Sackton T.B."/>
            <person name="Larracuente A.M."/>
            <person name="Singh N.D."/>
            <person name="Abad J.P."/>
            <person name="Abt D.N."/>
            <person name="Adryan B."/>
            <person name="Aguade M."/>
            <person name="Akashi H."/>
            <person name="Anderson W.W."/>
            <person name="Aquadro C.F."/>
            <person name="Ardell D.H."/>
            <person name="Arguello R."/>
            <person name="Artieri C.G."/>
            <person name="Barbash D.A."/>
            <person name="Barker D."/>
            <person name="Barsanti P."/>
            <person name="Batterham P."/>
            <person name="Batzoglou S."/>
            <person name="Begun D."/>
            <person name="Bhutkar A."/>
            <person name="Blanco E."/>
            <person name="Bosak S.A."/>
            <person name="Bradley R.K."/>
            <person name="Brand A.D."/>
            <person name="Brent M.R."/>
            <person name="Brooks A.N."/>
            <person name="Brown R.H."/>
            <person name="Butlin R.K."/>
            <person name="Caggese C."/>
            <person name="Calvi B.R."/>
            <person name="Bernardo de Carvalho A."/>
            <person name="Caspi A."/>
            <person name="Castrezana S."/>
            <person name="Celniker S.E."/>
            <person name="Chang J.L."/>
            <person name="Chapple C."/>
            <person name="Chatterji S."/>
            <person name="Chinwalla A."/>
            <person name="Civetta A."/>
            <person name="Clifton S.W."/>
            <person name="Comeron J.M."/>
            <person name="Costello J.C."/>
            <person name="Coyne J.A."/>
            <person name="Daub J."/>
            <person name="David R.G."/>
            <person name="Delcher A.L."/>
            <person name="Delehaunty K."/>
            <person name="Do C.B."/>
            <person name="Ebling H."/>
            <person name="Edwards K."/>
            <person name="Eickbush T."/>
            <person name="Evans J.D."/>
            <person name="Filipski A."/>
            <person name="Findeiss S."/>
            <person name="Freyhult E."/>
            <person name="Fulton L."/>
            <person name="Fulton R."/>
            <person name="Garcia A.C."/>
            <person name="Gardiner A."/>
            <person name="Garfield D.A."/>
            <person name="Garvin B.E."/>
            <person name="Gibson G."/>
            <person name="Gilbert D."/>
            <person name="Gnerre S."/>
            <person name="Godfrey J."/>
            <person name="Good R."/>
            <person name="Gotea V."/>
            <person name="Gravely B."/>
            <person name="Greenberg A.J."/>
            <person name="Griffiths-Jones S."/>
            <person name="Gross S."/>
            <person name="Guigo R."/>
            <person name="Gustafson E.A."/>
            <person name="Haerty W."/>
            <person name="Hahn M.W."/>
            <person name="Halligan D.L."/>
            <person name="Halpern A.L."/>
            <person name="Halter G.M."/>
            <person name="Han M.V."/>
            <person name="Heger A."/>
            <person name="Hillier L."/>
            <person name="Hinrichs A.S."/>
            <person name="Holmes I."/>
            <person name="Hoskins R.A."/>
            <person name="Hubisz M.J."/>
            <person name="Hultmark D."/>
            <person name="Huntley M.A."/>
            <person name="Jaffe D.B."/>
            <person name="Jagadeeshan S."/>
            <person name="Jeck W.R."/>
            <person name="Johnson J."/>
            <person name="Jones C.D."/>
            <person name="Jordan W.C."/>
            <person name="Karpen G.H."/>
            <person name="Kataoka E."/>
            <person name="Keightley P.D."/>
            <person name="Kheradpour P."/>
            <person name="Kirkness E.F."/>
            <person name="Koerich L.B."/>
            <person name="Kristiansen K."/>
            <person name="Kudrna D."/>
            <person name="Kulathinal R.J."/>
            <person name="Kumar S."/>
            <person name="Kwok R."/>
            <person name="Lander E."/>
            <person name="Langley C.H."/>
            <person name="Lapoint R."/>
            <person name="Lazzaro B.P."/>
            <person name="Lee S.J."/>
            <person name="Levesque L."/>
            <person name="Li R."/>
            <person name="Lin C.F."/>
            <person name="Lin M.F."/>
            <person name="Lindblad-Toh K."/>
            <person name="Llopart A."/>
            <person name="Long M."/>
            <person name="Low L."/>
            <person name="Lozovsky E."/>
            <person name="Lu J."/>
            <person name="Luo M."/>
            <person name="Machado C.A."/>
            <person name="Makalowski W."/>
            <person name="Marzo M."/>
            <person name="Matsuda M."/>
            <person name="Matzkin L."/>
            <person name="McAllister B."/>
            <person name="McBride C.S."/>
            <person name="McKernan B."/>
            <person name="McKernan K."/>
            <person name="Mendez-Lago M."/>
            <person name="Minx P."/>
            <person name="Mollenhauer M.U."/>
            <person name="Montooth K."/>
            <person name="Mount S.M."/>
            <person name="Mu X."/>
            <person name="Myers E."/>
            <person name="Negre B."/>
            <person name="Newfeld S."/>
            <person name="Nielsen R."/>
            <person name="Noor M.A."/>
            <person name="O'Grady P."/>
            <person name="Pachter L."/>
            <person name="Papaceit M."/>
            <person name="Parisi M.J."/>
            <person name="Parisi M."/>
            <person name="Parts L."/>
            <person name="Pedersen J.S."/>
            <person name="Pesole G."/>
            <person name="Phillippy A.M."/>
            <person name="Ponting C.P."/>
            <person name="Pop M."/>
            <person name="Porcelli D."/>
            <person name="Powell J.R."/>
            <person name="Prohaska S."/>
            <person name="Pruitt K."/>
            <person name="Puig M."/>
            <person name="Quesneville H."/>
            <person name="Ram K.R."/>
            <person name="Rand D."/>
            <person name="Rasmussen M.D."/>
            <person name="Reed L.K."/>
            <person name="Reenan R."/>
            <person name="Reily A."/>
            <person name="Remington K.A."/>
            <person name="Rieger T.T."/>
            <person name="Ritchie M.G."/>
            <person name="Robin C."/>
            <person name="Rogers Y.H."/>
            <person name="Rohde C."/>
            <person name="Rozas J."/>
            <person name="Rubenfield M.J."/>
            <person name="Ruiz A."/>
            <person name="Russo S."/>
            <person name="Salzberg S.L."/>
            <person name="Sanchez-Gracia A."/>
            <person name="Saranga D.J."/>
            <person name="Sato H."/>
            <person name="Schaeffer S.W."/>
            <person name="Schatz M.C."/>
            <person name="Schlenke T."/>
            <person name="Schwartz R."/>
            <person name="Segarra C."/>
            <person name="Singh R.S."/>
            <person name="Sirot L."/>
            <person name="Sirota M."/>
            <person name="Sisneros N.B."/>
            <person name="Smith C.D."/>
            <person name="Smith T.F."/>
            <person name="Spieth J."/>
            <person name="Stage D.E."/>
            <person name="Stark A."/>
            <person name="Stephan W."/>
            <person name="Strausberg R.L."/>
            <person name="Strempel S."/>
            <person name="Sturgill D."/>
            <person name="Sutton G."/>
            <person name="Sutton G.G."/>
            <person name="Tao W."/>
            <person name="Teichmann S."/>
            <person name="Tobari Y.N."/>
            <person name="Tomimura Y."/>
            <person name="Tsolas J.M."/>
            <person name="Valente V.L."/>
            <person name="Venter E."/>
            <person name="Venter J.C."/>
            <person name="Vicario S."/>
            <person name="Vieira F.G."/>
            <person name="Vilella A.J."/>
            <person name="Villasante A."/>
            <person name="Walenz B."/>
            <person name="Wang J."/>
            <person name="Wasserman M."/>
            <person name="Watts T."/>
            <person name="Wilson D."/>
            <person name="Wilson R.K."/>
            <person name="Wing R.A."/>
            <person name="Wolfner M.F."/>
            <person name="Wong A."/>
            <person name="Wong G.K."/>
            <person name="Wu C.I."/>
            <person name="Wu G."/>
            <person name="Yamamoto D."/>
            <person name="Yang H.P."/>
            <person name="Yang S.P."/>
            <person name="Yorke J.A."/>
            <person name="Yoshida K."/>
            <person name="Zdobnov E."/>
            <person name="Zhang P."/>
            <person name="Zhang Y."/>
            <person name="Zimin A.V."/>
            <person name="Baldwin J."/>
            <person name="Abdouelleil A."/>
            <person name="Abdulkadir J."/>
            <person name="Abebe A."/>
            <person name="Abera B."/>
            <person name="Abreu J."/>
            <person name="Acer S.C."/>
            <person name="Aftuck L."/>
            <person name="Alexander A."/>
            <person name="An P."/>
            <person name="Anderson E."/>
            <person name="Anderson S."/>
            <person name="Arachi H."/>
            <person name="Azer M."/>
            <person name="Bachantsang P."/>
            <person name="Barry A."/>
            <person name="Bayul T."/>
            <person name="Berlin A."/>
            <person name="Bessette D."/>
            <person name="Bloom T."/>
            <person name="Blye J."/>
            <person name="Boguslavskiy L."/>
            <person name="Bonnet C."/>
            <person name="Boukhgalter B."/>
            <person name="Bourzgui I."/>
            <person name="Brown A."/>
            <person name="Cahill P."/>
            <person name="Channer S."/>
            <person name="Cheshatsang Y."/>
            <person name="Chuda L."/>
            <person name="Citroen M."/>
            <person name="Collymore A."/>
            <person name="Cooke P."/>
            <person name="Costello M."/>
            <person name="D'Aco K."/>
            <person name="Daza R."/>
            <person name="De Haan G."/>
            <person name="DeGray S."/>
            <person name="DeMaso C."/>
            <person name="Dhargay N."/>
            <person name="Dooley K."/>
            <person name="Dooley E."/>
            <person name="Doricent M."/>
            <person name="Dorje P."/>
            <person name="Dorjee K."/>
            <person name="Dupes A."/>
            <person name="Elong R."/>
            <person name="Falk J."/>
            <person name="Farina A."/>
            <person name="Faro S."/>
            <person name="Ferguson D."/>
            <person name="Fisher S."/>
            <person name="Foley C.D."/>
            <person name="Franke A."/>
            <person name="Friedrich D."/>
            <person name="Gadbois L."/>
            <person name="Gearin G."/>
            <person name="Gearin C.R."/>
            <person name="Giannoukos G."/>
            <person name="Goode T."/>
            <person name="Graham J."/>
            <person name="Grandbois E."/>
            <person name="Grewal S."/>
            <person name="Gyaltsen K."/>
            <person name="Hafez N."/>
            <person name="Hagos B."/>
            <person name="Hall J."/>
            <person name="Henson C."/>
            <person name="Hollinger A."/>
            <person name="Honan T."/>
            <person name="Huard M.D."/>
            <person name="Hughes L."/>
            <person name="Hurhula B."/>
            <person name="Husby M.E."/>
            <person name="Kamat A."/>
            <person name="Kanga B."/>
            <person name="Kashin S."/>
            <person name="Khazanovich D."/>
            <person name="Kisner P."/>
            <person name="Lance K."/>
            <person name="Lara M."/>
            <person name="Lee W."/>
            <person name="Lennon N."/>
            <person name="Letendre F."/>
            <person name="LeVine R."/>
            <person name="Lipovsky A."/>
            <person name="Liu X."/>
            <person name="Liu J."/>
            <person name="Liu S."/>
            <person name="Lokyitsang T."/>
            <person name="Lokyitsang Y."/>
            <person name="Lubonja R."/>
            <person name="Lui A."/>
            <person name="MacDonald P."/>
            <person name="Magnisalis V."/>
            <person name="Maru K."/>
            <person name="Matthews C."/>
            <person name="McCusker W."/>
            <person name="McDonough S."/>
            <person name="Mehta T."/>
            <person name="Meldrim J."/>
            <person name="Meneus L."/>
            <person name="Mihai O."/>
            <person name="Mihalev A."/>
            <person name="Mihova T."/>
            <person name="Mittelman R."/>
            <person name="Mlenga V."/>
            <person name="Montmayeur A."/>
            <person name="Mulrain L."/>
            <person name="Navidi A."/>
            <person name="Naylor J."/>
            <person name="Negash T."/>
            <person name="Nguyen T."/>
            <person name="Nguyen N."/>
            <person name="Nicol R."/>
            <person name="Norbu C."/>
            <person name="Norbu N."/>
            <person name="Novod N."/>
            <person name="O'Neill B."/>
            <person name="Osman S."/>
            <person name="Markiewicz E."/>
            <person name="Oyono O.L."/>
            <person name="Patti C."/>
            <person name="Phunkhang P."/>
            <person name="Pierre F."/>
            <person name="Priest M."/>
            <person name="Raghuraman S."/>
            <person name="Rege F."/>
            <person name="Reyes R."/>
            <person name="Rise C."/>
            <person name="Rogov P."/>
            <person name="Ross K."/>
            <person name="Ryan E."/>
            <person name="Settipalli S."/>
            <person name="Shea T."/>
            <person name="Sherpa N."/>
            <person name="Shi L."/>
            <person name="Shih D."/>
            <person name="Sparrow T."/>
            <person name="Spaulding J."/>
            <person name="Stalker J."/>
            <person name="Stange-Thomann N."/>
            <person name="Stavropoulos S."/>
            <person name="Stone C."/>
            <person name="Strader C."/>
            <person name="Tesfaye S."/>
            <person name="Thomson T."/>
            <person name="Thoulutsang Y."/>
            <person name="Thoulutsang D."/>
            <person name="Topham K."/>
            <person name="Topping I."/>
            <person name="Tsamla T."/>
            <person name="Vassiliev H."/>
            <person name="Vo A."/>
            <person name="Wangchuk T."/>
            <person name="Wangdi T."/>
            <person name="Weiand M."/>
            <person name="Wilkinson J."/>
            <person name="Wilson A."/>
            <person name="Yadav S."/>
            <person name="Young G."/>
            <person name="Yu Q."/>
            <person name="Zembek L."/>
            <person name="Zhong D."/>
            <person name="Zimmer A."/>
            <person name="Zwirko Z."/>
            <person name="Jaffe D.B."/>
            <person name="Alvarez P."/>
            <person name="Brockman W."/>
            <person name="Butler J."/>
            <person name="Chin C."/>
            <person name="Gnerre S."/>
            <person name="Grabherr M."/>
            <person name="Kleber M."/>
            <person name="Mauceli E."/>
            <person name="MacCallum I."/>
        </authorList>
    </citation>
    <scope>NUCLEOTIDE SEQUENCE [LARGE SCALE GENOMIC DNA]</scope>
    <source>
        <strain evidence="3">Tucson 15287-2541.00</strain>
    </source>
</reference>
<sequence>MCDPEEKISDVSLSPAESSRIVNIKAAVVEELPLFIYTYEDGAPSLRIVCTECDECDDMRRRTTKMAMCRKTKRNKRMSCPSAHRKRRCSKPKKRCSRPRRKACPKRRTRAKPC</sequence>
<gene>
    <name evidence="2" type="primary">Dgri\GH15564</name>
    <name evidence="2" type="ORF">Dgri_GH15564</name>
</gene>
<evidence type="ECO:0000313" key="3">
    <source>
        <dbReference type="Proteomes" id="UP000001070"/>
    </source>
</evidence>
<dbReference type="EMBL" id="CH916366">
    <property type="protein sequence ID" value="EDV95818.1"/>
    <property type="molecule type" value="Genomic_DNA"/>
</dbReference>
<dbReference type="KEGG" id="dgr:6557274"/>
<feature type="region of interest" description="Disordered" evidence="1">
    <location>
        <begin position="77"/>
        <end position="114"/>
    </location>
</feature>
<proteinExistence type="predicted"/>
<keyword evidence="3" id="KW-1185">Reference proteome</keyword>
<dbReference type="InParanoid" id="B4J1C7"/>
<protein>
    <submittedName>
        <fullName evidence="2">GH15564</fullName>
    </submittedName>
</protein>
<dbReference type="Proteomes" id="UP000001070">
    <property type="component" value="Unassembled WGS sequence"/>
</dbReference>
<organism evidence="3">
    <name type="scientific">Drosophila grimshawi</name>
    <name type="common">Hawaiian fruit fly</name>
    <name type="synonym">Idiomyia grimshawi</name>
    <dbReference type="NCBI Taxonomy" id="7222"/>
    <lineage>
        <taxon>Eukaryota</taxon>
        <taxon>Metazoa</taxon>
        <taxon>Ecdysozoa</taxon>
        <taxon>Arthropoda</taxon>
        <taxon>Hexapoda</taxon>
        <taxon>Insecta</taxon>
        <taxon>Pterygota</taxon>
        <taxon>Neoptera</taxon>
        <taxon>Endopterygota</taxon>
        <taxon>Diptera</taxon>
        <taxon>Brachycera</taxon>
        <taxon>Muscomorpha</taxon>
        <taxon>Ephydroidea</taxon>
        <taxon>Drosophilidae</taxon>
        <taxon>Drosophila</taxon>
        <taxon>Hawaiian Drosophila</taxon>
    </lineage>
</organism>
<dbReference type="HOGENOM" id="CLU_2123586_0_0_1"/>
<evidence type="ECO:0000256" key="1">
    <source>
        <dbReference type="SAM" id="MobiDB-lite"/>
    </source>
</evidence>